<dbReference type="AlphaFoldDB" id="A0A176W7A9"/>
<accession>A0A176W7A9</accession>
<dbReference type="EMBL" id="LVLJ01001566">
    <property type="protein sequence ID" value="OAE28958.1"/>
    <property type="molecule type" value="Genomic_DNA"/>
</dbReference>
<feature type="region of interest" description="Disordered" evidence="1">
    <location>
        <begin position="1"/>
        <end position="126"/>
    </location>
</feature>
<keyword evidence="3" id="KW-1185">Reference proteome</keyword>
<evidence type="ECO:0000256" key="1">
    <source>
        <dbReference type="SAM" id="MobiDB-lite"/>
    </source>
</evidence>
<reference evidence="2" key="1">
    <citation type="submission" date="2016-03" db="EMBL/GenBank/DDBJ databases">
        <title>Mechanisms controlling the formation of the plant cell surface in tip-growing cells are functionally conserved among land plants.</title>
        <authorList>
            <person name="Honkanen S."/>
            <person name="Jones V.A."/>
            <person name="Morieri G."/>
            <person name="Champion C."/>
            <person name="Hetherington A.J."/>
            <person name="Kelly S."/>
            <person name="Saint-Marcoux D."/>
            <person name="Proust H."/>
            <person name="Prescott H."/>
            <person name="Dolan L."/>
        </authorList>
    </citation>
    <scope>NUCLEOTIDE SEQUENCE [LARGE SCALE GENOMIC DNA]</scope>
    <source>
        <tissue evidence="2">Whole gametophyte</tissue>
    </source>
</reference>
<feature type="compositionally biased region" description="Low complexity" evidence="1">
    <location>
        <begin position="112"/>
        <end position="122"/>
    </location>
</feature>
<comment type="caution">
    <text evidence="2">The sequence shown here is derived from an EMBL/GenBank/DDBJ whole genome shotgun (WGS) entry which is preliminary data.</text>
</comment>
<sequence>MVRNANGGVPSKRKGDEARTRPESSSSSSSRTKKKVDDVGSLGLVWGVSRREGGRERERERERGEEEKRRQQRRGLGRYGMVTAIADDEGHLCSFHKSNSQNLKRRRPPPSQRSAPRPSLAATSRVEHTPCAQVGVVDDAPIDRSVIPQRKDRGEREIECIEQRVEDLHRLMIMSGRGRRTRALLSLTMEPPFGCSWVTRINRKNVRVKRLDPPMSAFLPYW</sequence>
<dbReference type="Proteomes" id="UP000077202">
    <property type="component" value="Unassembled WGS sequence"/>
</dbReference>
<evidence type="ECO:0000313" key="2">
    <source>
        <dbReference type="EMBL" id="OAE28958.1"/>
    </source>
</evidence>
<feature type="compositionally biased region" description="Basic and acidic residues" evidence="1">
    <location>
        <begin position="49"/>
        <end position="69"/>
    </location>
</feature>
<organism evidence="2 3">
    <name type="scientific">Marchantia polymorpha subsp. ruderalis</name>
    <dbReference type="NCBI Taxonomy" id="1480154"/>
    <lineage>
        <taxon>Eukaryota</taxon>
        <taxon>Viridiplantae</taxon>
        <taxon>Streptophyta</taxon>
        <taxon>Embryophyta</taxon>
        <taxon>Marchantiophyta</taxon>
        <taxon>Marchantiopsida</taxon>
        <taxon>Marchantiidae</taxon>
        <taxon>Marchantiales</taxon>
        <taxon>Marchantiaceae</taxon>
        <taxon>Marchantia</taxon>
    </lineage>
</organism>
<evidence type="ECO:0000313" key="3">
    <source>
        <dbReference type="Proteomes" id="UP000077202"/>
    </source>
</evidence>
<feature type="compositionally biased region" description="Basic and acidic residues" evidence="1">
    <location>
        <begin position="13"/>
        <end position="22"/>
    </location>
</feature>
<gene>
    <name evidence="2" type="ORF">AXG93_2960s1370</name>
</gene>
<name>A0A176W7A9_MARPO</name>
<protein>
    <submittedName>
        <fullName evidence="2">Uncharacterized protein</fullName>
    </submittedName>
</protein>
<proteinExistence type="predicted"/>